<feature type="region of interest" description="Disordered" evidence="2">
    <location>
        <begin position="677"/>
        <end position="766"/>
    </location>
</feature>
<feature type="compositionally biased region" description="Pro residues" evidence="2">
    <location>
        <begin position="798"/>
        <end position="832"/>
    </location>
</feature>
<reference evidence="3 4" key="1">
    <citation type="journal article" date="2021" name="Sci. Rep.">
        <title>Genome sequencing of the multicellular alga Astrephomene provides insights into convergent evolution of germ-soma differentiation.</title>
        <authorList>
            <person name="Yamashita S."/>
            <person name="Yamamoto K."/>
            <person name="Matsuzaki R."/>
            <person name="Suzuki S."/>
            <person name="Yamaguchi H."/>
            <person name="Hirooka S."/>
            <person name="Minakuchi Y."/>
            <person name="Miyagishima S."/>
            <person name="Kawachi M."/>
            <person name="Toyoda A."/>
            <person name="Nozaki H."/>
        </authorList>
    </citation>
    <scope>NUCLEOTIDE SEQUENCE [LARGE SCALE GENOMIC DNA]</scope>
    <source>
        <strain evidence="3 4">NIES-4017</strain>
    </source>
</reference>
<feature type="compositionally biased region" description="Low complexity" evidence="2">
    <location>
        <begin position="68"/>
        <end position="78"/>
    </location>
</feature>
<protein>
    <submittedName>
        <fullName evidence="3">Uncharacterized protein</fullName>
    </submittedName>
</protein>
<accession>A0AAD3E0Q7</accession>
<comment type="caution">
    <text evidence="3">The sequence shown here is derived from an EMBL/GenBank/DDBJ whole genome shotgun (WGS) entry which is preliminary data.</text>
</comment>
<feature type="coiled-coil region" evidence="1">
    <location>
        <begin position="486"/>
        <end position="516"/>
    </location>
</feature>
<feature type="compositionally biased region" description="Gly residues" evidence="2">
    <location>
        <begin position="106"/>
        <end position="115"/>
    </location>
</feature>
<dbReference type="Proteomes" id="UP001054857">
    <property type="component" value="Unassembled WGS sequence"/>
</dbReference>
<feature type="compositionally biased region" description="Polar residues" evidence="2">
    <location>
        <begin position="79"/>
        <end position="92"/>
    </location>
</feature>
<sequence length="852" mass="88785">MGLFSKSKGQQAQGQQPQASRSSTVQQPATPMLEHPGGAFQQAPQHFSPAQYQQHLFHQQPQYQYLQPQPLQHPQSQHSIPSAQNTLPQQHMSPRKQPPSTSGAIAGSGSGGGATTGPATAAAAANNSRALLYQAVKQAADAGKPLTLDFVAQMQPVNSPINQPYGTVGTTPTTNDFILTANHHLQQPYGIHMPQQYNLQLVLDAAPQQQAANTRGGAPRVPPLPDLQGDSPAELQGFREQCAAGVRQAVGMVGALEHQLAWERARRQQAEEDCKVLLAAVHAERGLGEALQAGAEERRREAEAAAGGRLTLAAEELPQANDAATTIQKHVRGRLARKEFESQLRDILRAVDPQLDPAALPPAAQAHISHASTAAAATAGGSGGRGRVGLRAAPGLSGAEGPAAQAEVQAERYRREVERIGMRLAAHADAGLPGDAASSAAPDPLQGDVKQLLGGSYPASSAQVIATLVRRCRQLQGALLAAVGELQEAQLTIQGLKESNAKVSELSAVRADLEAARGDNVRLAATVARLQAVLAAASQQQQQQQAAENPYVAAWYRRAYADSEWQTVAPSPPAGRVAPMDGPDSRVEMWDELRAAVPEPVLVPRLAPPGSAPYRDLLALQQDLESTATQGPPDPLYTMPVPDRSAFRYERDTPLVALQSAAPLIREGALQLRTPLAQVPPSDTPRGPHTPPPPPPPAAAPSAPATTAAAAGGAPVGSHHSSPGDLLPSVEYPAAAPPAPPAHAAGEIQGLHGQPGSSSSSGLFYNRDTPVVPVYSVLPLIREEEYVRRSASPSGLPQAPPSPSPTQPYSPQPPSAAVPPPGTMHPQGPLPPSAVVAAAAAAVVVPLSGGAQ</sequence>
<dbReference type="InterPro" id="IPR000048">
    <property type="entry name" value="IQ_motif_EF-hand-BS"/>
</dbReference>
<feature type="region of interest" description="Disordered" evidence="2">
    <location>
        <begin position="208"/>
        <end position="232"/>
    </location>
</feature>
<evidence type="ECO:0000313" key="4">
    <source>
        <dbReference type="Proteomes" id="UP001054857"/>
    </source>
</evidence>
<feature type="region of interest" description="Disordered" evidence="2">
    <location>
        <begin position="789"/>
        <end position="832"/>
    </location>
</feature>
<proteinExistence type="predicted"/>
<evidence type="ECO:0000313" key="3">
    <source>
        <dbReference type="EMBL" id="GFR50762.1"/>
    </source>
</evidence>
<feature type="region of interest" description="Disordered" evidence="2">
    <location>
        <begin position="68"/>
        <end position="120"/>
    </location>
</feature>
<dbReference type="EMBL" id="BMAR01000040">
    <property type="protein sequence ID" value="GFR50762.1"/>
    <property type="molecule type" value="Genomic_DNA"/>
</dbReference>
<evidence type="ECO:0000256" key="1">
    <source>
        <dbReference type="SAM" id="Coils"/>
    </source>
</evidence>
<dbReference type="Pfam" id="PF00612">
    <property type="entry name" value="IQ"/>
    <property type="match status" value="1"/>
</dbReference>
<dbReference type="SMART" id="SM00015">
    <property type="entry name" value="IQ"/>
    <property type="match status" value="1"/>
</dbReference>
<evidence type="ECO:0000256" key="2">
    <source>
        <dbReference type="SAM" id="MobiDB-lite"/>
    </source>
</evidence>
<feature type="compositionally biased region" description="Pro residues" evidence="2">
    <location>
        <begin position="688"/>
        <end position="699"/>
    </location>
</feature>
<dbReference type="PROSITE" id="PS50096">
    <property type="entry name" value="IQ"/>
    <property type="match status" value="1"/>
</dbReference>
<keyword evidence="4" id="KW-1185">Reference proteome</keyword>
<feature type="compositionally biased region" description="Low complexity" evidence="2">
    <location>
        <begin position="700"/>
        <end position="724"/>
    </location>
</feature>
<dbReference type="AlphaFoldDB" id="A0AAD3E0Q7"/>
<keyword evidence="1" id="KW-0175">Coiled coil</keyword>
<feature type="region of interest" description="Disordered" evidence="2">
    <location>
        <begin position="1"/>
        <end position="45"/>
    </location>
</feature>
<feature type="region of interest" description="Disordered" evidence="2">
    <location>
        <begin position="377"/>
        <end position="410"/>
    </location>
</feature>
<feature type="compositionally biased region" description="Low complexity" evidence="2">
    <location>
        <begin position="1"/>
        <end position="23"/>
    </location>
</feature>
<organism evidence="3 4">
    <name type="scientific">Astrephomene gubernaculifera</name>
    <dbReference type="NCBI Taxonomy" id="47775"/>
    <lineage>
        <taxon>Eukaryota</taxon>
        <taxon>Viridiplantae</taxon>
        <taxon>Chlorophyta</taxon>
        <taxon>core chlorophytes</taxon>
        <taxon>Chlorophyceae</taxon>
        <taxon>CS clade</taxon>
        <taxon>Chlamydomonadales</taxon>
        <taxon>Astrephomenaceae</taxon>
        <taxon>Astrephomene</taxon>
    </lineage>
</organism>
<gene>
    <name evidence="3" type="ORF">Agub_g13030</name>
</gene>
<name>A0AAD3E0Q7_9CHLO</name>